<dbReference type="Gene3D" id="3.30.565.10">
    <property type="entry name" value="Histidine kinase-like ATPase, C-terminal domain"/>
    <property type="match status" value="1"/>
</dbReference>
<dbReference type="EMBL" id="PDKK01000003">
    <property type="protein sequence ID" value="RXK06721.1"/>
    <property type="molecule type" value="Genomic_DNA"/>
</dbReference>
<dbReference type="GO" id="GO:0000155">
    <property type="term" value="F:phosphorelay sensor kinase activity"/>
    <property type="evidence" value="ECO:0007669"/>
    <property type="project" value="InterPro"/>
</dbReference>
<dbReference type="OrthoDB" id="2514702at2"/>
<dbReference type="Proteomes" id="UP000289758">
    <property type="component" value="Unassembled WGS sequence"/>
</dbReference>
<dbReference type="PANTHER" id="PTHR34220">
    <property type="entry name" value="SENSOR HISTIDINE KINASE YPDA"/>
    <property type="match status" value="1"/>
</dbReference>
<feature type="transmembrane region" description="Helical" evidence="1">
    <location>
        <begin position="12"/>
        <end position="34"/>
    </location>
</feature>
<evidence type="ECO:0000313" key="3">
    <source>
        <dbReference type="EMBL" id="RXK06721.1"/>
    </source>
</evidence>
<keyword evidence="1" id="KW-0812">Transmembrane</keyword>
<proteinExistence type="predicted"/>
<feature type="transmembrane region" description="Helical" evidence="1">
    <location>
        <begin position="40"/>
        <end position="65"/>
    </location>
</feature>
<keyword evidence="1" id="KW-1133">Transmembrane helix</keyword>
<accession>A0A4Q1AYE4</accession>
<evidence type="ECO:0000313" key="4">
    <source>
        <dbReference type="Proteomes" id="UP000289758"/>
    </source>
</evidence>
<sequence>MDRIKLKISSKDWIYIVIIGAFFGFLLSLFFYFLNIEFKNFSTIIFTVFCSILISLFAFVLITLSNDYILPKIEERFWYFISFIFSFLSGFLGFSFSYFIFLNSGFNIIEYISSFWITISIIVGFLTFLIGLILHQFIFMKHKNEVIKSETLESKIKALENELNPHFLFNALNSISELIYIDKQKAEKATLDLSQFLRNAINKESLVSIKTELEMVKTYLEIENIRFDNNIILSIESEQNTQERLIPKFSIQLLVENAIKHGYVADKLYIYIKIFEEKIIVSNSGKVTKNISFGTGLNNLKKRLVLLKIGELDYKVEKDMMNFIIVLKGSR</sequence>
<organism evidence="3 4">
    <name type="scientific">Halarcobacter ebronensis</name>
    <dbReference type="NCBI Taxonomy" id="1462615"/>
    <lineage>
        <taxon>Bacteria</taxon>
        <taxon>Pseudomonadati</taxon>
        <taxon>Campylobacterota</taxon>
        <taxon>Epsilonproteobacteria</taxon>
        <taxon>Campylobacterales</taxon>
        <taxon>Arcobacteraceae</taxon>
        <taxon>Halarcobacter</taxon>
    </lineage>
</organism>
<protein>
    <submittedName>
        <fullName evidence="3">Histidine kinase</fullName>
    </submittedName>
</protein>
<gene>
    <name evidence="3" type="ORF">CRV07_04645</name>
</gene>
<keyword evidence="1" id="KW-0472">Membrane</keyword>
<dbReference type="PANTHER" id="PTHR34220:SF7">
    <property type="entry name" value="SENSOR HISTIDINE KINASE YPDA"/>
    <property type="match status" value="1"/>
</dbReference>
<dbReference type="InterPro" id="IPR050640">
    <property type="entry name" value="Bact_2-comp_sensor_kinase"/>
</dbReference>
<dbReference type="AlphaFoldDB" id="A0A4Q1AYE4"/>
<dbReference type="RefSeq" id="WP_129086632.1">
    <property type="nucleotide sequence ID" value="NZ_CP053836.1"/>
</dbReference>
<evidence type="ECO:0000256" key="1">
    <source>
        <dbReference type="SAM" id="Phobius"/>
    </source>
</evidence>
<dbReference type="InterPro" id="IPR036890">
    <property type="entry name" value="HATPase_C_sf"/>
</dbReference>
<feature type="domain" description="Signal transduction histidine kinase internal region" evidence="2">
    <location>
        <begin position="155"/>
        <end position="230"/>
    </location>
</feature>
<reference evidence="3 4" key="1">
    <citation type="submission" date="2017-10" db="EMBL/GenBank/DDBJ databases">
        <title>Genomics of the genus Arcobacter.</title>
        <authorList>
            <person name="Perez-Cataluna A."/>
            <person name="Figueras M.J."/>
        </authorList>
    </citation>
    <scope>NUCLEOTIDE SEQUENCE [LARGE SCALE GENOMIC DNA]</scope>
    <source>
        <strain evidence="3 4">CECT 8441</strain>
    </source>
</reference>
<evidence type="ECO:0000259" key="2">
    <source>
        <dbReference type="Pfam" id="PF06580"/>
    </source>
</evidence>
<feature type="transmembrane region" description="Helical" evidence="1">
    <location>
        <begin position="77"/>
        <end position="101"/>
    </location>
</feature>
<dbReference type="Pfam" id="PF06580">
    <property type="entry name" value="His_kinase"/>
    <property type="match status" value="1"/>
</dbReference>
<name>A0A4Q1AYE4_9BACT</name>
<dbReference type="InterPro" id="IPR010559">
    <property type="entry name" value="Sig_transdc_His_kin_internal"/>
</dbReference>
<comment type="caution">
    <text evidence="3">The sequence shown here is derived from an EMBL/GenBank/DDBJ whole genome shotgun (WGS) entry which is preliminary data.</text>
</comment>
<keyword evidence="3" id="KW-0418">Kinase</keyword>
<feature type="transmembrane region" description="Helical" evidence="1">
    <location>
        <begin position="113"/>
        <end position="134"/>
    </location>
</feature>
<keyword evidence="3" id="KW-0808">Transferase</keyword>
<dbReference type="GO" id="GO:0016020">
    <property type="term" value="C:membrane"/>
    <property type="evidence" value="ECO:0007669"/>
    <property type="project" value="InterPro"/>
</dbReference>
<keyword evidence="4" id="KW-1185">Reference proteome</keyword>